<comment type="caution">
    <text evidence="2">The sequence shown here is derived from an EMBL/GenBank/DDBJ whole genome shotgun (WGS) entry which is preliminary data.</text>
</comment>
<dbReference type="Proteomes" id="UP001165367">
    <property type="component" value="Unassembled WGS sequence"/>
</dbReference>
<name>A0ABS9KTP4_9BACT</name>
<evidence type="ECO:0000256" key="1">
    <source>
        <dbReference type="SAM" id="SignalP"/>
    </source>
</evidence>
<keyword evidence="1" id="KW-0732">Signal</keyword>
<evidence type="ECO:0000313" key="2">
    <source>
        <dbReference type="EMBL" id="MCG2615698.1"/>
    </source>
</evidence>
<reference evidence="2" key="1">
    <citation type="submission" date="2022-01" db="EMBL/GenBank/DDBJ databases">
        <authorList>
            <person name="Jo J.-H."/>
            <person name="Im W.-T."/>
        </authorList>
    </citation>
    <scope>NUCLEOTIDE SEQUENCE</scope>
    <source>
        <strain evidence="2">NA20</strain>
    </source>
</reference>
<protein>
    <submittedName>
        <fullName evidence="2">Aromatic hydrocarbon degradation protein</fullName>
    </submittedName>
</protein>
<accession>A0ABS9KTP4</accession>
<sequence length="536" mass="59182">MNTRTIHTLIQKTRIGKLCLVAGMIFSTDTAFAQIPEDVLKYSWQPVNGTARINAVGGAMGSLGGDITATFVNPAGLAFYKTGDLVISPGFNFQNNKIDFRGTPSSNSKDKAFNLGASGYVAGWPGRRGKWTNQALSIAVARTANFNSSYSYSGLNDFSSGAEQYAAEAASSGVNLDDMPFSNRVSFGTRMAAWNYLIDSASLPGHTGQDVISMSMWDALKNGGDYLVRQSQWTETSGGITEIALGYAATMNDKFYLGGSLGVPIVNYEKKSRFREEDMTGNTNNNFNFYELNETFKTKGVGVNLKLGMIAKPAEFIRLGLAVHSPTWYAMEDSYSGTMSVNLDQYRTTPGTTTVTSNQLLNNNEPTPFYKYQLTSPWRFMVSGSYVLREAEDVKMQKGFITADVEYVTYKSNKFANADDSGDNSYYEGVNEVMKQYYKNAFNFRLGGELKFTTIMTRLGFSYLGNPYADPELKANKMFLSGGLGYRNAGFFIDLTYTHALRKDVDFPYRLPDKANTFATMRNNGSNLMLTVGIKI</sequence>
<feature type="signal peptide" evidence="1">
    <location>
        <begin position="1"/>
        <end position="33"/>
    </location>
</feature>
<dbReference type="SUPFAM" id="SSF56935">
    <property type="entry name" value="Porins"/>
    <property type="match status" value="1"/>
</dbReference>
<dbReference type="EMBL" id="JAKLTR010000009">
    <property type="protein sequence ID" value="MCG2615698.1"/>
    <property type="molecule type" value="Genomic_DNA"/>
</dbReference>
<dbReference type="Gene3D" id="2.40.160.60">
    <property type="entry name" value="Outer membrane protein transport protein (OMPP1/FadL/TodX)"/>
    <property type="match status" value="1"/>
</dbReference>
<keyword evidence="3" id="KW-1185">Reference proteome</keyword>
<feature type="chain" id="PRO_5045247779" evidence="1">
    <location>
        <begin position="34"/>
        <end position="536"/>
    </location>
</feature>
<proteinExistence type="predicted"/>
<evidence type="ECO:0000313" key="3">
    <source>
        <dbReference type="Proteomes" id="UP001165367"/>
    </source>
</evidence>
<gene>
    <name evidence="2" type="ORF">LZZ85_15465</name>
</gene>
<dbReference type="RefSeq" id="WP_237873744.1">
    <property type="nucleotide sequence ID" value="NZ_JAKLTR010000009.1"/>
</dbReference>
<organism evidence="2 3">
    <name type="scientific">Terrimonas ginsenosidimutans</name>
    <dbReference type="NCBI Taxonomy" id="2908004"/>
    <lineage>
        <taxon>Bacteria</taxon>
        <taxon>Pseudomonadati</taxon>
        <taxon>Bacteroidota</taxon>
        <taxon>Chitinophagia</taxon>
        <taxon>Chitinophagales</taxon>
        <taxon>Chitinophagaceae</taxon>
        <taxon>Terrimonas</taxon>
    </lineage>
</organism>